<feature type="region of interest" description="Disordered" evidence="1">
    <location>
        <begin position="1"/>
        <end position="49"/>
    </location>
</feature>
<evidence type="ECO:0000313" key="2">
    <source>
        <dbReference type="EMBL" id="WTT16338.1"/>
    </source>
</evidence>
<name>A0AAU1ZYF8_9ACTN</name>
<dbReference type="EMBL" id="CP108222">
    <property type="protein sequence ID" value="WTT16338.1"/>
    <property type="molecule type" value="Genomic_DNA"/>
</dbReference>
<evidence type="ECO:0000256" key="1">
    <source>
        <dbReference type="SAM" id="MobiDB-lite"/>
    </source>
</evidence>
<reference evidence="2" key="1">
    <citation type="submission" date="2022-10" db="EMBL/GenBank/DDBJ databases">
        <title>The complete genomes of actinobacterial strains from the NBC collection.</title>
        <authorList>
            <person name="Joergensen T.S."/>
            <person name="Alvarez Arevalo M."/>
            <person name="Sterndorff E.B."/>
            <person name="Faurdal D."/>
            <person name="Vuksanovic O."/>
            <person name="Mourched A.-S."/>
            <person name="Charusanti P."/>
            <person name="Shaw S."/>
            <person name="Blin K."/>
            <person name="Weber T."/>
        </authorList>
    </citation>
    <scope>NUCLEOTIDE SEQUENCE</scope>
    <source>
        <strain evidence="2">NBC_00093</strain>
    </source>
</reference>
<sequence length="49" mass="5294">MTLRGVTAAARGLETSHRLAQTGADGQQAGDRHHDAPEDLAHHLRAWLP</sequence>
<gene>
    <name evidence="2" type="ORF">OHA22_12775</name>
</gene>
<dbReference type="AlphaFoldDB" id="A0AAU1ZYF8"/>
<protein>
    <submittedName>
        <fullName evidence="2">Uncharacterized protein</fullName>
    </submittedName>
</protein>
<proteinExistence type="predicted"/>
<feature type="compositionally biased region" description="Basic and acidic residues" evidence="1">
    <location>
        <begin position="30"/>
        <end position="42"/>
    </location>
</feature>
<organism evidence="2">
    <name type="scientific">Streptomyces sp. NBC_00093</name>
    <dbReference type="NCBI Taxonomy" id="2975649"/>
    <lineage>
        <taxon>Bacteria</taxon>
        <taxon>Bacillati</taxon>
        <taxon>Actinomycetota</taxon>
        <taxon>Actinomycetes</taxon>
        <taxon>Kitasatosporales</taxon>
        <taxon>Streptomycetaceae</taxon>
        <taxon>Streptomyces</taxon>
    </lineage>
</organism>
<accession>A0AAU1ZYF8</accession>